<sequence length="318" mass="34776">MKLTRELKSAVLVIASIALFIWGYSFLKGRDLLSNHKTVYVVYNNVEGLEKSAPVTINGLTIGKVNAITIDNETAKIRVELQLTTDFPIKSSSKAEIYAPSPIGGKQIAILPGTTGQEVEDGATLTASEKLGLTDELARQIEPLKDKIVKLLDNANTMLENFNQVLDANSKAHLRSSLANLDATIATFKETGEQANTLLADNQKKIGNTLTNAEKTSANFAKISNDLAQSNLKETVATLDQTLISVQKIMSDIESGKGSMGKLMKDDQLYTNFTKTSKELELLLQDLRLNPTRYVNVSLFGKKNKPYVAPVNDSNNKK</sequence>
<dbReference type="RefSeq" id="WP_129461136.1">
    <property type="nucleotide sequence ID" value="NZ_SBKN01000003.1"/>
</dbReference>
<feature type="domain" description="Mce/MlaD" evidence="2">
    <location>
        <begin position="36"/>
        <end position="113"/>
    </location>
</feature>
<keyword evidence="1" id="KW-0472">Membrane</keyword>
<dbReference type="PANTHER" id="PTHR33371">
    <property type="entry name" value="INTERMEMBRANE PHOSPHOLIPID TRANSPORT SYSTEM BINDING PROTEIN MLAD-RELATED"/>
    <property type="match status" value="1"/>
</dbReference>
<gene>
    <name evidence="3" type="ORF">EQG61_06660</name>
</gene>
<keyword evidence="1" id="KW-0812">Transmembrane</keyword>
<dbReference type="InterPro" id="IPR003399">
    <property type="entry name" value="Mce/MlaD"/>
</dbReference>
<organism evidence="3 4">
    <name type="scientific">Flavobacterium stagni</name>
    <dbReference type="NCBI Taxonomy" id="2506421"/>
    <lineage>
        <taxon>Bacteria</taxon>
        <taxon>Pseudomonadati</taxon>
        <taxon>Bacteroidota</taxon>
        <taxon>Flavobacteriia</taxon>
        <taxon>Flavobacteriales</taxon>
        <taxon>Flavobacteriaceae</taxon>
        <taxon>Flavobacterium</taxon>
    </lineage>
</organism>
<keyword evidence="4" id="KW-1185">Reference proteome</keyword>
<evidence type="ECO:0000256" key="1">
    <source>
        <dbReference type="SAM" id="Phobius"/>
    </source>
</evidence>
<reference evidence="4" key="1">
    <citation type="submission" date="2019-01" db="EMBL/GenBank/DDBJ databases">
        <title>Cytophagaceae bacterium strain CAR-16.</title>
        <authorList>
            <person name="Chen W.-M."/>
        </authorList>
    </citation>
    <scope>NUCLEOTIDE SEQUENCE [LARGE SCALE GENOMIC DNA]</scope>
    <source>
        <strain evidence="4">WWJ-16</strain>
    </source>
</reference>
<feature type="transmembrane region" description="Helical" evidence="1">
    <location>
        <begin position="7"/>
        <end position="27"/>
    </location>
</feature>
<evidence type="ECO:0000313" key="3">
    <source>
        <dbReference type="EMBL" id="RXR22906.1"/>
    </source>
</evidence>
<dbReference type="OrthoDB" id="9769132at2"/>
<comment type="caution">
    <text evidence="3">The sequence shown here is derived from an EMBL/GenBank/DDBJ whole genome shotgun (WGS) entry which is preliminary data.</text>
</comment>
<dbReference type="Pfam" id="PF02470">
    <property type="entry name" value="MlaD"/>
    <property type="match status" value="1"/>
</dbReference>
<protein>
    <submittedName>
        <fullName evidence="3">MCE family protein</fullName>
    </submittedName>
</protein>
<dbReference type="AlphaFoldDB" id="A0A4Q1K8Z8"/>
<accession>A0A4Q1K8Z8</accession>
<name>A0A4Q1K8Z8_9FLAO</name>
<evidence type="ECO:0000313" key="4">
    <source>
        <dbReference type="Proteomes" id="UP000289857"/>
    </source>
</evidence>
<dbReference type="Proteomes" id="UP000289857">
    <property type="component" value="Unassembled WGS sequence"/>
</dbReference>
<dbReference type="InterPro" id="IPR052336">
    <property type="entry name" value="MlaD_Phospholipid_Transporter"/>
</dbReference>
<keyword evidence="1" id="KW-1133">Transmembrane helix</keyword>
<dbReference type="EMBL" id="SBKN01000003">
    <property type="protein sequence ID" value="RXR22906.1"/>
    <property type="molecule type" value="Genomic_DNA"/>
</dbReference>
<evidence type="ECO:0000259" key="2">
    <source>
        <dbReference type="Pfam" id="PF02470"/>
    </source>
</evidence>
<proteinExistence type="predicted"/>
<dbReference type="PANTHER" id="PTHR33371:SF4">
    <property type="entry name" value="INTERMEMBRANE PHOSPHOLIPID TRANSPORT SYSTEM BINDING PROTEIN MLAD"/>
    <property type="match status" value="1"/>
</dbReference>